<organism evidence="4 5">
    <name type="scientific">Pseudonocardia zijingensis</name>
    <dbReference type="NCBI Taxonomy" id="153376"/>
    <lineage>
        <taxon>Bacteria</taxon>
        <taxon>Bacillati</taxon>
        <taxon>Actinomycetota</taxon>
        <taxon>Actinomycetes</taxon>
        <taxon>Pseudonocardiales</taxon>
        <taxon>Pseudonocardiaceae</taxon>
        <taxon>Pseudonocardia</taxon>
    </lineage>
</organism>
<proteinExistence type="inferred from homology"/>
<dbReference type="NCBIfam" id="NF033563">
    <property type="entry name" value="transpos_IS30"/>
    <property type="match status" value="1"/>
</dbReference>
<dbReference type="PROSITE" id="PS50994">
    <property type="entry name" value="INTEGRASE"/>
    <property type="match status" value="1"/>
</dbReference>
<comment type="caution">
    <text evidence="4">The sequence shown here is derived from an EMBL/GenBank/DDBJ whole genome shotgun (WGS) entry which is preliminary data.</text>
</comment>
<reference evidence="5" key="1">
    <citation type="journal article" date="2019" name="Int. J. Syst. Evol. Microbiol.">
        <title>The Global Catalogue of Microorganisms (GCM) 10K type strain sequencing project: providing services to taxonomists for standard genome sequencing and annotation.</title>
        <authorList>
            <consortium name="The Broad Institute Genomics Platform"/>
            <consortium name="The Broad Institute Genome Sequencing Center for Infectious Disease"/>
            <person name="Wu L."/>
            <person name="Ma J."/>
        </authorList>
    </citation>
    <scope>NUCLEOTIDE SEQUENCE [LARGE SCALE GENOMIC DNA]</scope>
    <source>
        <strain evidence="5">JCM 11117</strain>
    </source>
</reference>
<gene>
    <name evidence="4" type="ORF">GCM10009559_31410</name>
</gene>
<dbReference type="PROSITE" id="PS01043">
    <property type="entry name" value="TRANSPOSASE_IS30"/>
    <property type="match status" value="1"/>
</dbReference>
<dbReference type="InterPro" id="IPR001584">
    <property type="entry name" value="Integrase_cat-core"/>
</dbReference>
<dbReference type="InterPro" id="IPR053392">
    <property type="entry name" value="Transposase_IS30-like"/>
</dbReference>
<comment type="similarity">
    <text evidence="2">Belongs to the transposase IS30 family.</text>
</comment>
<dbReference type="Proteomes" id="UP001499967">
    <property type="component" value="Unassembled WGS sequence"/>
</dbReference>
<feature type="domain" description="Integrase catalytic" evidence="3">
    <location>
        <begin position="1"/>
        <end position="107"/>
    </location>
</feature>
<dbReference type="EMBL" id="BAAAHP010000087">
    <property type="protein sequence ID" value="GAA0937927.1"/>
    <property type="molecule type" value="Genomic_DNA"/>
</dbReference>
<dbReference type="InterPro" id="IPR012337">
    <property type="entry name" value="RNaseH-like_sf"/>
</dbReference>
<evidence type="ECO:0000256" key="2">
    <source>
        <dbReference type="ARBA" id="ARBA00006363"/>
    </source>
</evidence>
<dbReference type="Gene3D" id="3.30.420.10">
    <property type="entry name" value="Ribonuclease H-like superfamily/Ribonuclease H"/>
    <property type="match status" value="1"/>
</dbReference>
<dbReference type="InterPro" id="IPR051917">
    <property type="entry name" value="Transposase-Integrase"/>
</dbReference>
<evidence type="ECO:0000313" key="4">
    <source>
        <dbReference type="EMBL" id="GAA0937927.1"/>
    </source>
</evidence>
<dbReference type="InterPro" id="IPR036397">
    <property type="entry name" value="RNaseH_sf"/>
</dbReference>
<evidence type="ECO:0000256" key="1">
    <source>
        <dbReference type="ARBA" id="ARBA00002190"/>
    </source>
</evidence>
<evidence type="ECO:0000313" key="5">
    <source>
        <dbReference type="Proteomes" id="UP001499967"/>
    </source>
</evidence>
<sequence>MLSGLAQRLPEHLRRSLAWDCGIEMRHHARFTVATGCPVFFCDPHSPWQRGSNENTNGLLRQYFPKTSADFRAYTQADLDTVAHELNGRPRKTLGWKNPAQALDELLVATTS</sequence>
<comment type="function">
    <text evidence="1">Required for the transposition of the insertion element.</text>
</comment>
<protein>
    <recommendedName>
        <fullName evidence="3">Integrase catalytic domain-containing protein</fullName>
    </recommendedName>
</protein>
<keyword evidence="5" id="KW-1185">Reference proteome</keyword>
<accession>A0ABP4AM25</accession>
<name>A0ABP4AM25_9PSEU</name>
<dbReference type="SUPFAM" id="SSF53098">
    <property type="entry name" value="Ribonuclease H-like"/>
    <property type="match status" value="1"/>
</dbReference>
<dbReference type="InterPro" id="IPR001598">
    <property type="entry name" value="Transposase_IS30_CS"/>
</dbReference>
<dbReference type="PANTHER" id="PTHR10948:SF23">
    <property type="entry name" value="TRANSPOSASE INSI FOR INSERTION SEQUENCE ELEMENT IS30A-RELATED"/>
    <property type="match status" value="1"/>
</dbReference>
<dbReference type="PANTHER" id="PTHR10948">
    <property type="entry name" value="TRANSPOSASE"/>
    <property type="match status" value="1"/>
</dbReference>
<evidence type="ECO:0000259" key="3">
    <source>
        <dbReference type="PROSITE" id="PS50994"/>
    </source>
</evidence>